<dbReference type="GO" id="GO:0008073">
    <property type="term" value="F:ornithine decarboxylase inhibitor activity"/>
    <property type="evidence" value="ECO:0007669"/>
    <property type="project" value="InterPro"/>
</dbReference>
<dbReference type="InterPro" id="IPR002993">
    <property type="entry name" value="ODC_AZ"/>
</dbReference>
<evidence type="ECO:0000256" key="3">
    <source>
        <dbReference type="ARBA" id="ARBA00011486"/>
    </source>
</evidence>
<dbReference type="InterPro" id="IPR016181">
    <property type="entry name" value="Acyl_CoA_acyltransferase"/>
</dbReference>
<evidence type="ECO:0000256" key="1">
    <source>
        <dbReference type="ARBA" id="ARBA00002307"/>
    </source>
</evidence>
<dbReference type="GO" id="GO:0005737">
    <property type="term" value="C:cytoplasm"/>
    <property type="evidence" value="ECO:0007669"/>
    <property type="project" value="TreeGrafter"/>
</dbReference>
<dbReference type="Gene3D" id="3.40.630.60">
    <property type="match status" value="1"/>
</dbReference>
<proteinExistence type="evidence at transcript level"/>
<dbReference type="PANTHER" id="PTHR10279:SF10">
    <property type="entry name" value="ORNITHINE DECARBOXYLASE ANTIZYME"/>
    <property type="match status" value="1"/>
</dbReference>
<gene>
    <name evidence="6" type="primary">antizyme</name>
</gene>
<reference evidence="6" key="1">
    <citation type="journal article" date="2000" name="Nucleic Acids Res.">
        <title>Antizyme expression: a subversion of triplet decoding, which is remarkably conserved by evolution, is a sensor for an autoregulatory circuit.</title>
        <authorList>
            <person name="Ivanov I.P."/>
            <person name="Gesteland R.F."/>
            <person name="Atkins J.F."/>
        </authorList>
    </citation>
    <scope>NUCLEOTIDE SEQUENCE</scope>
</reference>
<comment type="similarity">
    <text evidence="2">Belongs to the ODC antizyme family.</text>
</comment>
<protein>
    <recommendedName>
        <fullName evidence="4">Ornithine decarboxylase antizyme</fullName>
    </recommendedName>
</protein>
<evidence type="ECO:0000256" key="2">
    <source>
        <dbReference type="ARBA" id="ARBA00008796"/>
    </source>
</evidence>
<evidence type="ECO:0000256" key="4">
    <source>
        <dbReference type="ARBA" id="ARBA00017712"/>
    </source>
</evidence>
<dbReference type="SUPFAM" id="SSF55729">
    <property type="entry name" value="Acyl-CoA N-acyltransferases (Nat)"/>
    <property type="match status" value="1"/>
</dbReference>
<evidence type="ECO:0000313" key="6">
    <source>
        <dbReference type="EMBL" id="AAG16237.1"/>
    </source>
</evidence>
<dbReference type="PANTHER" id="PTHR10279">
    <property type="entry name" value="ORNITHINE DECARBOXYLASE ANTIZYME"/>
    <property type="match status" value="1"/>
</dbReference>
<dbReference type="GO" id="GO:0005634">
    <property type="term" value="C:nucleus"/>
    <property type="evidence" value="ECO:0007669"/>
    <property type="project" value="TreeGrafter"/>
</dbReference>
<evidence type="ECO:0000256" key="5">
    <source>
        <dbReference type="ARBA" id="ARBA00022758"/>
    </source>
</evidence>
<organism evidence="6">
    <name type="scientific">Emericella nidulans</name>
    <name type="common">Aspergillus nidulans</name>
    <dbReference type="NCBI Taxonomy" id="162425"/>
    <lineage>
        <taxon>Eukaryota</taxon>
        <taxon>Fungi</taxon>
        <taxon>Dikarya</taxon>
        <taxon>Ascomycota</taxon>
        <taxon>Pezizomycotina</taxon>
        <taxon>Eurotiomycetes</taxon>
        <taxon>Eurotiomycetidae</taxon>
        <taxon>Eurotiales</taxon>
        <taxon>Aspergillaceae</taxon>
        <taxon>Aspergillus</taxon>
        <taxon>Aspergillus subgen. Nidulantes</taxon>
    </lineage>
</organism>
<dbReference type="InterPro" id="IPR038581">
    <property type="entry name" value="ODC_AZ_sf"/>
</dbReference>
<comment type="function">
    <text evidence="1">Ornithine decarboxylase (ODC) antizyme protein that negatively regulates ODC activity and intracellular polyamine biosynthesis in response to increased intracellular polyamine levels. Binds to ODC monomers, inhibiting the assembly of the functional ODC homodimer, and targets the monomers for ubiquitin-independent proteolytic destruction by the 26S proteasome.</text>
</comment>
<dbReference type="GO" id="GO:0045732">
    <property type="term" value="P:positive regulation of protein catabolic process"/>
    <property type="evidence" value="ECO:0007669"/>
    <property type="project" value="TreeGrafter"/>
</dbReference>
<comment type="subunit">
    <text evidence="3">Interacts with ODC and thereby sterically blocks ODC homodimerization.</text>
</comment>
<name>Q9HFU6_EMEND</name>
<dbReference type="GO" id="GO:0075523">
    <property type="term" value="P:viral translational frameshifting"/>
    <property type="evidence" value="ECO:0007669"/>
    <property type="project" value="UniProtKB-KW"/>
</dbReference>
<dbReference type="EMBL" id="AF291577">
    <property type="protein sequence ID" value="AAG16237.1"/>
    <property type="molecule type" value="mRNA"/>
</dbReference>
<accession>Q9HFU6</accession>
<dbReference type="AlphaFoldDB" id="Q9HFU6"/>
<dbReference type="Pfam" id="PF02100">
    <property type="entry name" value="ODC_AZ"/>
    <property type="match status" value="1"/>
</dbReference>
<sequence length="246" mass="26723">MQRFVDKNPQSTVLASCYSVSMDLATLNGFHYCTTNGAGVQWYPEVPSGSKTANASPPLDTSLASTMGGSYPVNHSLEQKGEAAHTIPEECERLFCDALSAIFLGERLSRQELLGVDASLTQINNADGEHSRIQMWVEVLDYTTDAIYRGFVTDTNGERTLFVFLMETAVGHGLKSGLIALFELASVPAFGCSQIIACVPRSKDGSELESVRNLGWCGFSLTTLEQFGARNGNCLSNRWLFLSAEA</sequence>
<keyword evidence="5" id="KW-0688">Ribosomal frameshifting</keyword>